<dbReference type="AlphaFoldDB" id="A0A9W9LSP1"/>
<reference evidence="1" key="2">
    <citation type="journal article" date="2023" name="IMA Fungus">
        <title>Comparative genomic study of the Penicillium genus elucidates a diverse pangenome and 15 lateral gene transfer events.</title>
        <authorList>
            <person name="Petersen C."/>
            <person name="Sorensen T."/>
            <person name="Nielsen M.R."/>
            <person name="Sondergaard T.E."/>
            <person name="Sorensen J.L."/>
            <person name="Fitzpatrick D.A."/>
            <person name="Frisvad J.C."/>
            <person name="Nielsen K.L."/>
        </authorList>
    </citation>
    <scope>NUCLEOTIDE SEQUENCE</scope>
    <source>
        <strain evidence="1">IBT 26290</strain>
    </source>
</reference>
<evidence type="ECO:0000313" key="2">
    <source>
        <dbReference type="Proteomes" id="UP001149163"/>
    </source>
</evidence>
<keyword evidence="2" id="KW-1185">Reference proteome</keyword>
<organism evidence="1 2">
    <name type="scientific">Penicillium canariense</name>
    <dbReference type="NCBI Taxonomy" id="189055"/>
    <lineage>
        <taxon>Eukaryota</taxon>
        <taxon>Fungi</taxon>
        <taxon>Dikarya</taxon>
        <taxon>Ascomycota</taxon>
        <taxon>Pezizomycotina</taxon>
        <taxon>Eurotiomycetes</taxon>
        <taxon>Eurotiomycetidae</taxon>
        <taxon>Eurotiales</taxon>
        <taxon>Aspergillaceae</taxon>
        <taxon>Penicillium</taxon>
    </lineage>
</organism>
<sequence>MASQQTFARGALGANYNENLTWIDHRELSRVGARWIRGFIDMHQIDSLQPEQDSNIKALFQVMEAGFNTILSLKWAYADRDFPAVGSPEHTDELECLNCLLEIVMGKVDILVIGNEPFIETKQTGEQLNVFYETVADAVIDFRKAHNDLRTPTQLYMGALNRLDLPAKRTPAIVRMLGFIASRPELDGVDLHLHMPTLAGHRAMLNYALSQIRPDQRFLATEFSMIWHWKKHMNDAASTDFCKQYGFPPGTKVCEVISTTIQKPVPYAQWEDFLKHEPWYLECKSFMGETIRLYRATERLEVATYSCCPMRNRKAPILASDTPWMLNGLFAPSTVQLEQDGSRHENFPWAEEFRRLQRSEQ</sequence>
<dbReference type="EMBL" id="JAPQKN010000001">
    <property type="protein sequence ID" value="KAJ5174590.1"/>
    <property type="molecule type" value="Genomic_DNA"/>
</dbReference>
<dbReference type="InterPro" id="IPR017853">
    <property type="entry name" value="GH"/>
</dbReference>
<proteinExistence type="predicted"/>
<dbReference type="SUPFAM" id="SSF51445">
    <property type="entry name" value="(Trans)glycosidases"/>
    <property type="match status" value="1"/>
</dbReference>
<dbReference type="RefSeq" id="XP_056546198.1">
    <property type="nucleotide sequence ID" value="XM_056682592.1"/>
</dbReference>
<dbReference type="OrthoDB" id="5229289at2759"/>
<evidence type="ECO:0000313" key="1">
    <source>
        <dbReference type="EMBL" id="KAJ5174590.1"/>
    </source>
</evidence>
<accession>A0A9W9LSP1</accession>
<reference evidence="1" key="1">
    <citation type="submission" date="2022-11" db="EMBL/GenBank/DDBJ databases">
        <authorList>
            <person name="Petersen C."/>
        </authorList>
    </citation>
    <scope>NUCLEOTIDE SEQUENCE</scope>
    <source>
        <strain evidence="1">IBT 26290</strain>
    </source>
</reference>
<protein>
    <submittedName>
        <fullName evidence="1">Uncharacterized protein</fullName>
    </submittedName>
</protein>
<dbReference type="Proteomes" id="UP001149163">
    <property type="component" value="Unassembled WGS sequence"/>
</dbReference>
<comment type="caution">
    <text evidence="1">The sequence shown here is derived from an EMBL/GenBank/DDBJ whole genome shotgun (WGS) entry which is preliminary data.</text>
</comment>
<gene>
    <name evidence="1" type="ORF">N7482_000467</name>
</gene>
<dbReference type="GeneID" id="81421768"/>
<name>A0A9W9LSP1_9EURO</name>